<dbReference type="PANTHER" id="PTHR47506">
    <property type="entry name" value="TRANSCRIPTIONAL REGULATORY PROTEIN"/>
    <property type="match status" value="1"/>
</dbReference>
<proteinExistence type="predicted"/>
<evidence type="ECO:0000256" key="2">
    <source>
        <dbReference type="ARBA" id="ARBA00023125"/>
    </source>
</evidence>
<dbReference type="InterPro" id="IPR036271">
    <property type="entry name" value="Tet_transcr_reg_TetR-rel_C_sf"/>
</dbReference>
<dbReference type="PRINTS" id="PR00455">
    <property type="entry name" value="HTHTETR"/>
</dbReference>
<feature type="domain" description="HTH tetR-type" evidence="5">
    <location>
        <begin position="1"/>
        <end position="61"/>
    </location>
</feature>
<evidence type="ECO:0000256" key="1">
    <source>
        <dbReference type="ARBA" id="ARBA00023015"/>
    </source>
</evidence>
<organism evidence="6 7">
    <name type="scientific">Martelella mediterranea DSM 17316</name>
    <dbReference type="NCBI Taxonomy" id="1122214"/>
    <lineage>
        <taxon>Bacteria</taxon>
        <taxon>Pseudomonadati</taxon>
        <taxon>Pseudomonadota</taxon>
        <taxon>Alphaproteobacteria</taxon>
        <taxon>Hyphomicrobiales</taxon>
        <taxon>Aurantimonadaceae</taxon>
        <taxon>Martelella</taxon>
    </lineage>
</organism>
<dbReference type="Proteomes" id="UP000191135">
    <property type="component" value="Chromosome"/>
</dbReference>
<sequence length="182" mass="19596">MGKRERLVEAAVNLAYRQGYTRTTIADIARESGVPLGNVYYYFKTKDDIATAILDHHKGQFESLKAELAALPSPKARLVAFVNKTVGNAGEIALRGCPAGSLSAELLKAGDKAAVEAFPLLAAPMEWMAEQFGEMGHSDDVEALALQLQSSLQGGSLLAQNARNPELLAREGARLKMWINGL</sequence>
<dbReference type="InterPro" id="IPR009057">
    <property type="entry name" value="Homeodomain-like_sf"/>
</dbReference>
<accession>A0A1U9Z3Y9</accession>
<dbReference type="PANTHER" id="PTHR47506:SF6">
    <property type="entry name" value="HTH-TYPE TRANSCRIPTIONAL REPRESSOR NEMR"/>
    <property type="match status" value="1"/>
</dbReference>
<dbReference type="GO" id="GO:0003677">
    <property type="term" value="F:DNA binding"/>
    <property type="evidence" value="ECO:0007669"/>
    <property type="project" value="UniProtKB-UniRule"/>
</dbReference>
<evidence type="ECO:0000313" key="7">
    <source>
        <dbReference type="Proteomes" id="UP000191135"/>
    </source>
</evidence>
<keyword evidence="7" id="KW-1185">Reference proteome</keyword>
<evidence type="ECO:0000256" key="4">
    <source>
        <dbReference type="PROSITE-ProRule" id="PRU00335"/>
    </source>
</evidence>
<dbReference type="Gene3D" id="1.10.357.10">
    <property type="entry name" value="Tetracycline Repressor, domain 2"/>
    <property type="match status" value="1"/>
</dbReference>
<keyword evidence="1" id="KW-0805">Transcription regulation</keyword>
<protein>
    <submittedName>
        <fullName evidence="6">Fatty acid metabolism regulator protein</fullName>
    </submittedName>
</protein>
<dbReference type="KEGG" id="mmed:Mame_03001"/>
<dbReference type="AlphaFoldDB" id="A0A1U9Z3Y9"/>
<feature type="DNA-binding region" description="H-T-H motif" evidence="4">
    <location>
        <begin position="24"/>
        <end position="43"/>
    </location>
</feature>
<gene>
    <name evidence="6" type="primary">fadR_3</name>
    <name evidence="6" type="ORF">Mame_03001</name>
</gene>
<evidence type="ECO:0000259" key="5">
    <source>
        <dbReference type="PROSITE" id="PS50977"/>
    </source>
</evidence>
<keyword evidence="2 4" id="KW-0238">DNA-binding</keyword>
<dbReference type="eggNOG" id="COG1309">
    <property type="taxonomic scope" value="Bacteria"/>
</dbReference>
<name>A0A1U9Z3Y9_9HYPH</name>
<dbReference type="InterPro" id="IPR001647">
    <property type="entry name" value="HTH_TetR"/>
</dbReference>
<evidence type="ECO:0000256" key="3">
    <source>
        <dbReference type="ARBA" id="ARBA00023163"/>
    </source>
</evidence>
<dbReference type="SUPFAM" id="SSF48498">
    <property type="entry name" value="Tetracyclin repressor-like, C-terminal domain"/>
    <property type="match status" value="1"/>
</dbReference>
<dbReference type="Pfam" id="PF00440">
    <property type="entry name" value="TetR_N"/>
    <property type="match status" value="1"/>
</dbReference>
<keyword evidence="3" id="KW-0804">Transcription</keyword>
<evidence type="ECO:0000313" key="6">
    <source>
        <dbReference type="EMBL" id="AQZ52322.1"/>
    </source>
</evidence>
<dbReference type="PROSITE" id="PS50977">
    <property type="entry name" value="HTH_TETR_2"/>
    <property type="match status" value="1"/>
</dbReference>
<reference evidence="6 7" key="1">
    <citation type="submission" date="2017-03" db="EMBL/GenBank/DDBJ databases">
        <title>Foreign affairs: Plasmid Transfer between Roseobacters and Rhizobia.</title>
        <authorList>
            <person name="Bartling P."/>
            <person name="Bunk B."/>
            <person name="Overmann J."/>
            <person name="Brinkmann H."/>
            <person name="Petersen J."/>
        </authorList>
    </citation>
    <scope>NUCLEOTIDE SEQUENCE [LARGE SCALE GENOMIC DNA]</scope>
    <source>
        <strain evidence="6 7">MACL11</strain>
    </source>
</reference>
<dbReference type="SUPFAM" id="SSF46689">
    <property type="entry name" value="Homeodomain-like"/>
    <property type="match status" value="1"/>
</dbReference>
<dbReference type="EMBL" id="CP020330">
    <property type="protein sequence ID" value="AQZ52322.1"/>
    <property type="molecule type" value="Genomic_DNA"/>
</dbReference>